<evidence type="ECO:0000313" key="3">
    <source>
        <dbReference type="Proteomes" id="UP000199213"/>
    </source>
</evidence>
<name>A0A1G9DDC4_ACTMZ</name>
<dbReference type="AlphaFoldDB" id="A0A1G9DDC4"/>
<protein>
    <submittedName>
        <fullName evidence="2">Uncharacterized protein</fullName>
    </submittedName>
</protein>
<accession>A0A1G9DDC4</accession>
<feature type="region of interest" description="Disordered" evidence="1">
    <location>
        <begin position="71"/>
        <end position="96"/>
    </location>
</feature>
<dbReference type="Proteomes" id="UP000199213">
    <property type="component" value="Unassembled WGS sequence"/>
</dbReference>
<proteinExistence type="predicted"/>
<evidence type="ECO:0000313" key="2">
    <source>
        <dbReference type="EMBL" id="SDK61865.1"/>
    </source>
</evidence>
<gene>
    <name evidence="2" type="ORF">SAMN04487820_11019</name>
</gene>
<organism evidence="2 3">
    <name type="scientific">Actinopolyspora mzabensis</name>
    <dbReference type="NCBI Taxonomy" id="995066"/>
    <lineage>
        <taxon>Bacteria</taxon>
        <taxon>Bacillati</taxon>
        <taxon>Actinomycetota</taxon>
        <taxon>Actinomycetes</taxon>
        <taxon>Actinopolysporales</taxon>
        <taxon>Actinopolysporaceae</taxon>
        <taxon>Actinopolyspora</taxon>
    </lineage>
</organism>
<dbReference type="EMBL" id="FNFM01000010">
    <property type="protein sequence ID" value="SDK61865.1"/>
    <property type="molecule type" value="Genomic_DNA"/>
</dbReference>
<reference evidence="3" key="1">
    <citation type="submission" date="2016-10" db="EMBL/GenBank/DDBJ databases">
        <authorList>
            <person name="Varghese N."/>
            <person name="Submissions S."/>
        </authorList>
    </citation>
    <scope>NUCLEOTIDE SEQUENCE [LARGE SCALE GENOMIC DNA]</scope>
    <source>
        <strain evidence="3">DSM 45460</strain>
    </source>
</reference>
<sequence length="96" mass="10500">MPIHDTHTEVVRGFIGWDQELLARLDIGVARGPAFVSPLRGVARRRGRIRHAPGSGRTTENALRTDGHTARLTSDLHSHPRNGNRYGCADPRGEAG</sequence>
<keyword evidence="3" id="KW-1185">Reference proteome</keyword>
<evidence type="ECO:0000256" key="1">
    <source>
        <dbReference type="SAM" id="MobiDB-lite"/>
    </source>
</evidence>